<feature type="region of interest" description="Disordered" evidence="2">
    <location>
        <begin position="1"/>
        <end position="102"/>
    </location>
</feature>
<dbReference type="GO" id="GO:0005509">
    <property type="term" value="F:calcium ion binding"/>
    <property type="evidence" value="ECO:0007669"/>
    <property type="project" value="InterPro"/>
</dbReference>
<reference evidence="4 5" key="1">
    <citation type="submission" date="2016-02" db="EMBL/GenBank/DDBJ databases">
        <title>Genome analysis of coral dinoflagellate symbionts highlights evolutionary adaptations to a symbiotic lifestyle.</title>
        <authorList>
            <person name="Aranda M."/>
            <person name="Li Y."/>
            <person name="Liew Y.J."/>
            <person name="Baumgarten S."/>
            <person name="Simakov O."/>
            <person name="Wilson M."/>
            <person name="Piel J."/>
            <person name="Ashoor H."/>
            <person name="Bougouffa S."/>
            <person name="Bajic V.B."/>
            <person name="Ryu T."/>
            <person name="Ravasi T."/>
            <person name="Bayer T."/>
            <person name="Micklem G."/>
            <person name="Kim H."/>
            <person name="Bhak J."/>
            <person name="Lajeunesse T.C."/>
            <person name="Voolstra C.R."/>
        </authorList>
    </citation>
    <scope>NUCLEOTIDE SEQUENCE [LARGE SCALE GENOMIC DNA]</scope>
    <source>
        <strain evidence="4 5">CCMP2467</strain>
    </source>
</reference>
<evidence type="ECO:0000256" key="2">
    <source>
        <dbReference type="SAM" id="MobiDB-lite"/>
    </source>
</evidence>
<dbReference type="InterPro" id="IPR011992">
    <property type="entry name" value="EF-hand-dom_pair"/>
</dbReference>
<evidence type="ECO:0000313" key="5">
    <source>
        <dbReference type="Proteomes" id="UP000186817"/>
    </source>
</evidence>
<dbReference type="PROSITE" id="PS00018">
    <property type="entry name" value="EF_HAND_1"/>
    <property type="match status" value="1"/>
</dbReference>
<sequence>MAAVAVRSSSRQRPSRGGRRYDKADHAEEIPLPPRSSSRRGSTKDRESATTCSEGGSRPSSKETLRHSLAEKPTPSTKPPMVLSGFGRQMSDPSSAEDNGPASIGRLDGSLQLWPVGSGDCRVVAKSLLRSLKPLIWLCSIGDEEQQVFFPLQTYTTFTACCRLLGGWVATPCWLKLAVSEGRMLQPLVRLQRGLDISFELHFDKSLESESGGSPDATAVAIAYRAAEEEGIPIKWTEAEGRLFFGVEVGARFQKNAAEDGPAIGGGAVVASAEKKVPGAEVSAGLASGLLHASFWLPIFWGGLLPSGGPLGPQEGHRVRPGPLGPQEGHRVRPGAQTVGTADDDTQLVQDPAGDYSTSHSSATGHAAPTEPAAGTKADTDAREKFAKLLNLHLLPREPGGAQTVGTADDDTQLVQERATALPSLGSAAGEMEALVPPARLTRQLSFVAHTIDDVDHIIQSEREGGVEWFRAFWHVVLVQTPACRMLTNRSLPNWVAIYNRWQATAKSNGGTPVDVMSASELQDWLAAPPTRVVEIVRLFDPKGYARFSLMKTSSEHSKIRLPVLPLVCACVMISQTLTNRQKLRFLFGIFDKEDKGGLTEEEFISMVQSLLRGLACSFGIAIAKEMLPTPSKIHEVAKQIFGRIRERAPPGEASTSFLSNAALDHWILGHTFDPVALPFALFLERFSIDDDAVDPDLFQDEPKRFRLSHTKPVENPRLGVIRYLETVWPRSYWNTGPVRFEPRCYRSSLPPRTGKSRRPARVRTAWEDDMKPKSEAGAVSTRVGAATVVPLETDTQSESSSSKDSQEEAATMGLRTKELQNTGCSERDAVLTAREIFQYCQSISDFKLSHEEVERGVQKPISVEMWCGKLSRALEEMDSQRGTQVRSDLVGFLRKLCPKAAPAHIRMYQSWLQEFDSGVELKKALDLGHTMLQTFQSYSEKPVMTDRIRNELDANFGKINRVQHDRITTADLKAAMEVGTRTAKSMMQYFDTNRDGFVDKDEYAAAMCPTDYRFRPVGAFVDEVFGVLIANEVAKLEQHVAEIDRLFAPRRSGEHQRKRKKLFIKEQVPERLWQTWNEVFDLLDPDDKGTVGRLRLKQSRCLCPDVCDYVFDLIAEHGKREDGKDETFNRDQFLAKLLDASDFRRTAG</sequence>
<feature type="domain" description="EF-hand" evidence="3">
    <location>
        <begin position="579"/>
        <end position="614"/>
    </location>
</feature>
<comment type="caution">
    <text evidence="4">The sequence shown here is derived from an EMBL/GenBank/DDBJ whole genome shotgun (WGS) entry which is preliminary data.</text>
</comment>
<feature type="compositionally biased region" description="Basic and acidic residues" evidence="2">
    <location>
        <begin position="19"/>
        <end position="29"/>
    </location>
</feature>
<proteinExistence type="predicted"/>
<protein>
    <recommendedName>
        <fullName evidence="3">EF-hand domain-containing protein</fullName>
    </recommendedName>
</protein>
<dbReference type="Gene3D" id="1.10.238.10">
    <property type="entry name" value="EF-hand"/>
    <property type="match status" value="2"/>
</dbReference>
<dbReference type="Proteomes" id="UP000186817">
    <property type="component" value="Unassembled WGS sequence"/>
</dbReference>
<evidence type="ECO:0000256" key="1">
    <source>
        <dbReference type="ARBA" id="ARBA00022837"/>
    </source>
</evidence>
<dbReference type="InterPro" id="IPR002048">
    <property type="entry name" value="EF_hand_dom"/>
</dbReference>
<feature type="domain" description="EF-hand" evidence="3">
    <location>
        <begin position="979"/>
        <end position="1014"/>
    </location>
</feature>
<dbReference type="SMART" id="SM00054">
    <property type="entry name" value="EFh"/>
    <property type="match status" value="2"/>
</dbReference>
<feature type="compositionally biased region" description="Basic and acidic residues" evidence="2">
    <location>
        <begin position="765"/>
        <end position="775"/>
    </location>
</feature>
<dbReference type="InterPro" id="IPR018247">
    <property type="entry name" value="EF_Hand_1_Ca_BS"/>
</dbReference>
<feature type="compositionally biased region" description="Low complexity" evidence="2">
    <location>
        <begin position="357"/>
        <end position="368"/>
    </location>
</feature>
<name>A0A1Q9EKV1_SYMMI</name>
<feature type="compositionally biased region" description="Low complexity" evidence="2">
    <location>
        <begin position="793"/>
        <end position="804"/>
    </location>
</feature>
<dbReference type="Pfam" id="PF13833">
    <property type="entry name" value="EF-hand_8"/>
    <property type="match status" value="1"/>
</dbReference>
<dbReference type="AlphaFoldDB" id="A0A1Q9EKV1"/>
<accession>A0A1Q9EKV1</accession>
<keyword evidence="1" id="KW-0106">Calcium</keyword>
<dbReference type="OrthoDB" id="410241at2759"/>
<dbReference type="EMBL" id="LSRX01000127">
    <property type="protein sequence ID" value="OLQ07971.1"/>
    <property type="molecule type" value="Genomic_DNA"/>
</dbReference>
<dbReference type="PROSITE" id="PS50222">
    <property type="entry name" value="EF_HAND_2"/>
    <property type="match status" value="2"/>
</dbReference>
<feature type="region of interest" description="Disordered" evidence="2">
    <location>
        <begin position="312"/>
        <end position="377"/>
    </location>
</feature>
<keyword evidence="5" id="KW-1185">Reference proteome</keyword>
<evidence type="ECO:0000259" key="3">
    <source>
        <dbReference type="PROSITE" id="PS50222"/>
    </source>
</evidence>
<organism evidence="4 5">
    <name type="scientific">Symbiodinium microadriaticum</name>
    <name type="common">Dinoflagellate</name>
    <name type="synonym">Zooxanthella microadriatica</name>
    <dbReference type="NCBI Taxonomy" id="2951"/>
    <lineage>
        <taxon>Eukaryota</taxon>
        <taxon>Sar</taxon>
        <taxon>Alveolata</taxon>
        <taxon>Dinophyceae</taxon>
        <taxon>Suessiales</taxon>
        <taxon>Symbiodiniaceae</taxon>
        <taxon>Symbiodinium</taxon>
    </lineage>
</organism>
<feature type="compositionally biased region" description="Basic and acidic residues" evidence="2">
    <location>
        <begin position="60"/>
        <end position="70"/>
    </location>
</feature>
<dbReference type="SUPFAM" id="SSF47473">
    <property type="entry name" value="EF-hand"/>
    <property type="match status" value="2"/>
</dbReference>
<feature type="region of interest" description="Disordered" evidence="2">
    <location>
        <begin position="748"/>
        <end position="820"/>
    </location>
</feature>
<evidence type="ECO:0000313" key="4">
    <source>
        <dbReference type="EMBL" id="OLQ07971.1"/>
    </source>
</evidence>
<gene>
    <name evidence="4" type="ORF">AK812_SmicGene8540</name>
</gene>